<keyword evidence="4" id="KW-1185">Reference proteome</keyword>
<dbReference type="InterPro" id="IPR001005">
    <property type="entry name" value="SANT/Myb"/>
</dbReference>
<evidence type="ECO:0000259" key="2">
    <source>
        <dbReference type="PROSITE" id="PS51294"/>
    </source>
</evidence>
<dbReference type="PROSITE" id="PS51294">
    <property type="entry name" value="HTH_MYB"/>
    <property type="match status" value="1"/>
</dbReference>
<dbReference type="InterPro" id="IPR050560">
    <property type="entry name" value="MYB_TF"/>
</dbReference>
<dbReference type="SMART" id="SM00717">
    <property type="entry name" value="SANT"/>
    <property type="match status" value="2"/>
</dbReference>
<evidence type="ECO:0008006" key="5">
    <source>
        <dbReference type="Google" id="ProtNLM"/>
    </source>
</evidence>
<feature type="domain" description="Myb-like" evidence="1">
    <location>
        <begin position="1"/>
        <end position="59"/>
    </location>
</feature>
<dbReference type="InterPro" id="IPR017930">
    <property type="entry name" value="Myb_dom"/>
</dbReference>
<feature type="domain" description="HTH myb-type" evidence="2">
    <location>
        <begin position="1"/>
        <end position="63"/>
    </location>
</feature>
<dbReference type="EMBL" id="JAPFFF010000004">
    <property type="protein sequence ID" value="KAK8891379.1"/>
    <property type="molecule type" value="Genomic_DNA"/>
</dbReference>
<comment type="caution">
    <text evidence="3">The sequence shown here is derived from an EMBL/GenBank/DDBJ whole genome shotgun (WGS) entry which is preliminary data.</text>
</comment>
<dbReference type="PANTHER" id="PTHR45614:SF253">
    <property type="entry name" value="CHROMOSOME UNDETERMINED SCAFFOLD_38, WHOLE GENOME SHOTGUN SEQUENCE"/>
    <property type="match status" value="1"/>
</dbReference>
<organism evidence="3 4">
    <name type="scientific">Tritrichomonas musculus</name>
    <dbReference type="NCBI Taxonomy" id="1915356"/>
    <lineage>
        <taxon>Eukaryota</taxon>
        <taxon>Metamonada</taxon>
        <taxon>Parabasalia</taxon>
        <taxon>Tritrichomonadida</taxon>
        <taxon>Tritrichomonadidae</taxon>
        <taxon>Tritrichomonas</taxon>
    </lineage>
</organism>
<dbReference type="PANTHER" id="PTHR45614">
    <property type="entry name" value="MYB PROTEIN-RELATED"/>
    <property type="match status" value="1"/>
</dbReference>
<dbReference type="CDD" id="cd00167">
    <property type="entry name" value="SANT"/>
    <property type="match status" value="2"/>
</dbReference>
<dbReference type="Proteomes" id="UP001470230">
    <property type="component" value="Unassembled WGS sequence"/>
</dbReference>
<dbReference type="Gene3D" id="1.10.10.60">
    <property type="entry name" value="Homeodomain-like"/>
    <property type="match status" value="2"/>
</dbReference>
<dbReference type="Pfam" id="PF13921">
    <property type="entry name" value="Myb_DNA-bind_6"/>
    <property type="match status" value="1"/>
</dbReference>
<name>A0ABR2KJY1_9EUKA</name>
<dbReference type="PROSITE" id="PS50090">
    <property type="entry name" value="MYB_LIKE"/>
    <property type="match status" value="2"/>
</dbReference>
<evidence type="ECO:0000259" key="1">
    <source>
        <dbReference type="PROSITE" id="PS50090"/>
    </source>
</evidence>
<feature type="domain" description="Myb-like" evidence="1">
    <location>
        <begin position="60"/>
        <end position="110"/>
    </location>
</feature>
<sequence length="347" mass="40432">MKFTPQEDNELLELVSKYGDQNWKIISEEMSKKNNCSQSQNGQVVRTPRQCKDRYTNYLSPDINKEDWTVEEDQCLILNLSFRRFQWSTLKKFFPGRSEVALRNRFNYIHRTFMRHIKPRIANSISQMPLSQKNGLVEISKSNEAIQEGSDQKMISTISPDQDQFLKQFNLANPSYWDSFQSHILNFYNENIHPLNSNNKFSVLPVQNKNDNSNLSTSPNSILKMPFNNALCSNVSNNDFNQDSNNIINLSNINRINLNNQRKDLKMIVKKNITIPQQWIEAANTIITATQTEEVKMSISEIQKKAESLYGILKNRAFLAQQEKMADLFNINSENEQYDDITMFEMI</sequence>
<dbReference type="SUPFAM" id="SSF46689">
    <property type="entry name" value="Homeodomain-like"/>
    <property type="match status" value="1"/>
</dbReference>
<evidence type="ECO:0000313" key="4">
    <source>
        <dbReference type="Proteomes" id="UP001470230"/>
    </source>
</evidence>
<evidence type="ECO:0000313" key="3">
    <source>
        <dbReference type="EMBL" id="KAK8891379.1"/>
    </source>
</evidence>
<reference evidence="3 4" key="1">
    <citation type="submission" date="2024-04" db="EMBL/GenBank/DDBJ databases">
        <title>Tritrichomonas musculus Genome.</title>
        <authorList>
            <person name="Alves-Ferreira E."/>
            <person name="Grigg M."/>
            <person name="Lorenzi H."/>
            <person name="Galac M."/>
        </authorList>
    </citation>
    <scope>NUCLEOTIDE SEQUENCE [LARGE SCALE GENOMIC DNA]</scope>
    <source>
        <strain evidence="3 4">EAF2021</strain>
    </source>
</reference>
<accession>A0ABR2KJY1</accession>
<proteinExistence type="predicted"/>
<dbReference type="InterPro" id="IPR009057">
    <property type="entry name" value="Homeodomain-like_sf"/>
</dbReference>
<protein>
    <recommendedName>
        <fullName evidence="5">Myb-like DNA-binding domain containing protein</fullName>
    </recommendedName>
</protein>
<gene>
    <name evidence="3" type="ORF">M9Y10_028587</name>
</gene>